<dbReference type="GO" id="GO:0005200">
    <property type="term" value="F:structural constituent of cytoskeleton"/>
    <property type="evidence" value="ECO:0007669"/>
    <property type="project" value="InterPro"/>
</dbReference>
<dbReference type="Pfam" id="PF02422">
    <property type="entry name" value="Keratin"/>
    <property type="match status" value="1"/>
</dbReference>
<dbReference type="Proteomes" id="UP000694393">
    <property type="component" value="Unplaced"/>
</dbReference>
<dbReference type="AlphaFoldDB" id="A0A8C8SE46"/>
<comment type="similarity">
    <text evidence="1">Belongs to the avian keratin family.</text>
</comment>
<organism evidence="3 4">
    <name type="scientific">Pelusios castaneus</name>
    <name type="common">West African mud turtle</name>
    <dbReference type="NCBI Taxonomy" id="367368"/>
    <lineage>
        <taxon>Eukaryota</taxon>
        <taxon>Metazoa</taxon>
        <taxon>Chordata</taxon>
        <taxon>Craniata</taxon>
        <taxon>Vertebrata</taxon>
        <taxon>Euteleostomi</taxon>
        <taxon>Archelosauria</taxon>
        <taxon>Testudinata</taxon>
        <taxon>Testudines</taxon>
        <taxon>Pleurodira</taxon>
        <taxon>Pelomedusidae</taxon>
        <taxon>Pelusios</taxon>
    </lineage>
</organism>
<dbReference type="GO" id="GO:0005882">
    <property type="term" value="C:intermediate filament"/>
    <property type="evidence" value="ECO:0007669"/>
    <property type="project" value="UniProtKB-KW"/>
</dbReference>
<evidence type="ECO:0000313" key="3">
    <source>
        <dbReference type="Ensembl" id="ENSPCEP00000017723.1"/>
    </source>
</evidence>
<accession>A0A8C8SE46</accession>
<dbReference type="InterPro" id="IPR003461">
    <property type="entry name" value="Keratin"/>
</dbReference>
<keyword evidence="4" id="KW-1185">Reference proteome</keyword>
<evidence type="ECO:0000256" key="1">
    <source>
        <dbReference type="ARBA" id="ARBA00008702"/>
    </source>
</evidence>
<dbReference type="Ensembl" id="ENSPCET00000018336.1">
    <property type="protein sequence ID" value="ENSPCEP00000017723.1"/>
    <property type="gene ID" value="ENSPCEG00000013889.1"/>
</dbReference>
<protein>
    <recommendedName>
        <fullName evidence="5">Keratin</fullName>
    </recommendedName>
</protein>
<evidence type="ECO:0008006" key="5">
    <source>
        <dbReference type="Google" id="ProtNLM"/>
    </source>
</evidence>
<dbReference type="PANTHER" id="PTHR31203:SF1">
    <property type="entry name" value="BETA-KERATIN-RELATED PROTEIN-RELATED"/>
    <property type="match status" value="1"/>
</dbReference>
<dbReference type="PANTHER" id="PTHR31203">
    <property type="entry name" value="BETA-KERATIN-RELATED PROTEIN-RELATED"/>
    <property type="match status" value="1"/>
</dbReference>
<keyword evidence="2" id="KW-0416">Keratin</keyword>
<name>A0A8C8SE46_9SAUR</name>
<evidence type="ECO:0000313" key="4">
    <source>
        <dbReference type="Proteomes" id="UP000694393"/>
    </source>
</evidence>
<sequence length="113" mass="11801">AANECYTPCAVPGSQPVTDSFNETCVRPCPDSIAVIQLSPVALTLPGPILNSFSQHTVVGSSGLVGTYVLFSSGSTLGYGDSLGYGVSHALCYRGRRKTPRAQANQPWGKIPS</sequence>
<reference evidence="3" key="2">
    <citation type="submission" date="2025-09" db="UniProtKB">
        <authorList>
            <consortium name="Ensembl"/>
        </authorList>
    </citation>
    <scope>IDENTIFICATION</scope>
</reference>
<evidence type="ECO:0000256" key="2">
    <source>
        <dbReference type="ARBA" id="ARBA00022744"/>
    </source>
</evidence>
<proteinExistence type="inferred from homology"/>
<reference evidence="3" key="1">
    <citation type="submission" date="2025-08" db="UniProtKB">
        <authorList>
            <consortium name="Ensembl"/>
        </authorList>
    </citation>
    <scope>IDENTIFICATION</scope>
</reference>